<dbReference type="EMBL" id="BDJK01000020">
    <property type="protein sequence ID" value="GAV22843.1"/>
    <property type="molecule type" value="Genomic_DNA"/>
</dbReference>
<keyword evidence="3" id="KW-1185">Reference proteome</keyword>
<organism evidence="2 3">
    <name type="scientific">Carboxydothermus pertinax</name>
    <dbReference type="NCBI Taxonomy" id="870242"/>
    <lineage>
        <taxon>Bacteria</taxon>
        <taxon>Bacillati</taxon>
        <taxon>Bacillota</taxon>
        <taxon>Clostridia</taxon>
        <taxon>Thermoanaerobacterales</taxon>
        <taxon>Thermoanaerobacteraceae</taxon>
        <taxon>Carboxydothermus</taxon>
    </lineage>
</organism>
<comment type="caution">
    <text evidence="2">The sequence shown here is derived from an EMBL/GenBank/DDBJ whole genome shotgun (WGS) entry which is preliminary data.</text>
</comment>
<keyword evidence="1" id="KW-0812">Transmembrane</keyword>
<evidence type="ECO:0000313" key="3">
    <source>
        <dbReference type="Proteomes" id="UP000187485"/>
    </source>
</evidence>
<feature type="transmembrane region" description="Helical" evidence="1">
    <location>
        <begin position="6"/>
        <end position="27"/>
    </location>
</feature>
<dbReference type="STRING" id="870242.cpu_13530"/>
<dbReference type="AlphaFoldDB" id="A0A1L8CVB1"/>
<keyword evidence="1" id="KW-0472">Membrane</keyword>
<reference evidence="3" key="1">
    <citation type="submission" date="2016-12" db="EMBL/GenBank/DDBJ databases">
        <title>Draft Genome Sequences od Carboxydothermus pertinax and islandicus, Hydrogenogenic Carboxydotrophic Bacteria.</title>
        <authorList>
            <person name="Fukuyama Y."/>
            <person name="Ohmae K."/>
            <person name="Yoneda Y."/>
            <person name="Yoshida T."/>
            <person name="Sako Y."/>
        </authorList>
    </citation>
    <scope>NUCLEOTIDE SEQUENCE [LARGE SCALE GENOMIC DNA]</scope>
    <source>
        <strain evidence="3">Ug1</strain>
    </source>
</reference>
<keyword evidence="1" id="KW-1133">Transmembrane helix</keyword>
<protein>
    <submittedName>
        <fullName evidence="2">Uncharacterized protein</fullName>
    </submittedName>
</protein>
<proteinExistence type="predicted"/>
<accession>A0A1L8CVB1</accession>
<dbReference type="Proteomes" id="UP000187485">
    <property type="component" value="Unassembled WGS sequence"/>
</dbReference>
<dbReference type="OrthoDB" id="1725625at2"/>
<name>A0A1L8CVB1_9THEO</name>
<evidence type="ECO:0000313" key="2">
    <source>
        <dbReference type="EMBL" id="GAV22843.1"/>
    </source>
</evidence>
<sequence>MIEAILAGFFVYGVISAIIVLWEAIYWRKGKNLWLVINDPEELYEMEKLLYFLKERIPGVRDIKIVDLTKVEKTGKKFAQSYPPFQVITRLPEEINERNYIIFF</sequence>
<evidence type="ECO:0000256" key="1">
    <source>
        <dbReference type="SAM" id="Phobius"/>
    </source>
</evidence>
<dbReference type="RefSeq" id="WP_075859300.1">
    <property type="nucleotide sequence ID" value="NZ_BDJK01000020.1"/>
</dbReference>
<gene>
    <name evidence="2" type="ORF">cpu_13530</name>
</gene>